<name>A0A9X1T472_9HYPH</name>
<evidence type="ECO:0008006" key="3">
    <source>
        <dbReference type="Google" id="ProtNLM"/>
    </source>
</evidence>
<dbReference type="Proteomes" id="UP001139035">
    <property type="component" value="Unassembled WGS sequence"/>
</dbReference>
<dbReference type="RefSeq" id="WP_233718076.1">
    <property type="nucleotide sequence ID" value="NZ_JAJUWU010000004.1"/>
</dbReference>
<evidence type="ECO:0000313" key="1">
    <source>
        <dbReference type="EMBL" id="MCE7027324.1"/>
    </source>
</evidence>
<dbReference type="EMBL" id="JAJUWU010000004">
    <property type="protein sequence ID" value="MCE7027324.1"/>
    <property type="molecule type" value="Genomic_DNA"/>
</dbReference>
<comment type="caution">
    <text evidence="1">The sequence shown here is derived from an EMBL/GenBank/DDBJ whole genome shotgun (WGS) entry which is preliminary data.</text>
</comment>
<reference evidence="1" key="1">
    <citation type="submission" date="2022-01" db="EMBL/GenBank/DDBJ databases">
        <title>Jiella avicenniae sp. nov., a novel endophytic bacterium isolated from bark of Avicennia marina.</title>
        <authorList>
            <person name="Tuo L."/>
        </authorList>
    </citation>
    <scope>NUCLEOTIDE SEQUENCE</scope>
    <source>
        <strain evidence="1">CBK1P-4</strain>
    </source>
</reference>
<evidence type="ECO:0000313" key="2">
    <source>
        <dbReference type="Proteomes" id="UP001139035"/>
    </source>
</evidence>
<protein>
    <recommendedName>
        <fullName evidence="3">BrnA antitoxin of type II toxin-antitoxin system</fullName>
    </recommendedName>
</protein>
<accession>A0A9X1T472</accession>
<proteinExistence type="predicted"/>
<gene>
    <name evidence="1" type="ORF">LZD57_04905</name>
</gene>
<dbReference type="AlphaFoldDB" id="A0A9X1T472"/>
<keyword evidence="2" id="KW-1185">Reference proteome</keyword>
<organism evidence="1 2">
    <name type="scientific">Jiella avicenniae</name>
    <dbReference type="NCBI Taxonomy" id="2907202"/>
    <lineage>
        <taxon>Bacteria</taxon>
        <taxon>Pseudomonadati</taxon>
        <taxon>Pseudomonadota</taxon>
        <taxon>Alphaproteobacteria</taxon>
        <taxon>Hyphomicrobiales</taxon>
        <taxon>Aurantimonadaceae</taxon>
        <taxon>Jiella</taxon>
    </lineage>
</organism>
<sequence>MTVTLEEIRAMQARGELCHNPDAPEGPDLPDEFWNGAEVVTPESRELISMRVPPEVKAFFQGESEKGYTRRMAEVLTAYVRAQRAKS</sequence>